<feature type="domain" description="UvrD-like helicase C-terminal" evidence="16">
    <location>
        <begin position="452"/>
        <end position="753"/>
    </location>
</feature>
<dbReference type="InterPro" id="IPR011335">
    <property type="entry name" value="Restrct_endonuc-II-like"/>
</dbReference>
<proteinExistence type="predicted"/>
<dbReference type="GO" id="GO:0005829">
    <property type="term" value="C:cytosol"/>
    <property type="evidence" value="ECO:0007669"/>
    <property type="project" value="TreeGrafter"/>
</dbReference>
<dbReference type="CDD" id="cd17932">
    <property type="entry name" value="DEXQc_UvrD"/>
    <property type="match status" value="1"/>
</dbReference>
<evidence type="ECO:0000256" key="5">
    <source>
        <dbReference type="ARBA" id="ARBA00022806"/>
    </source>
</evidence>
<gene>
    <name evidence="17" type="ORF">RJ53_02680</name>
</gene>
<keyword evidence="8" id="KW-0238">DNA-binding</keyword>
<organism evidence="17 18">
    <name type="scientific">Methanocalculus chunghsingensis</name>
    <dbReference type="NCBI Taxonomy" id="156457"/>
    <lineage>
        <taxon>Archaea</taxon>
        <taxon>Methanobacteriati</taxon>
        <taxon>Methanobacteriota</taxon>
        <taxon>Stenosarchaea group</taxon>
        <taxon>Methanomicrobia</taxon>
        <taxon>Methanomicrobiales</taxon>
        <taxon>Methanocalculaceae</taxon>
        <taxon>Methanocalculus</taxon>
    </lineage>
</organism>
<keyword evidence="4 14" id="KW-0378">Hydrolase</keyword>
<dbReference type="InterPro" id="IPR014016">
    <property type="entry name" value="UvrD-like_ATP-bd"/>
</dbReference>
<evidence type="ECO:0000256" key="9">
    <source>
        <dbReference type="ARBA" id="ARBA00023204"/>
    </source>
</evidence>
<keyword evidence="2 14" id="KW-0547">Nucleotide-binding</keyword>
<dbReference type="RefSeq" id="WP_211530076.1">
    <property type="nucleotide sequence ID" value="NZ_JWHL01000002.1"/>
</dbReference>
<evidence type="ECO:0000313" key="18">
    <source>
        <dbReference type="Proteomes" id="UP000730161"/>
    </source>
</evidence>
<evidence type="ECO:0000256" key="7">
    <source>
        <dbReference type="ARBA" id="ARBA00022840"/>
    </source>
</evidence>
<dbReference type="Proteomes" id="UP000730161">
    <property type="component" value="Unassembled WGS sequence"/>
</dbReference>
<dbReference type="Pfam" id="PF00580">
    <property type="entry name" value="UvrD-helicase"/>
    <property type="match status" value="1"/>
</dbReference>
<dbReference type="GO" id="GO:0033202">
    <property type="term" value="C:DNA helicase complex"/>
    <property type="evidence" value="ECO:0007669"/>
    <property type="project" value="TreeGrafter"/>
</dbReference>
<dbReference type="InterPro" id="IPR000212">
    <property type="entry name" value="DNA_helicase_UvrD/REP"/>
</dbReference>
<dbReference type="SUPFAM" id="SSF52540">
    <property type="entry name" value="P-loop containing nucleoside triphosphate hydrolases"/>
    <property type="match status" value="1"/>
</dbReference>
<evidence type="ECO:0000259" key="15">
    <source>
        <dbReference type="PROSITE" id="PS51198"/>
    </source>
</evidence>
<dbReference type="EMBL" id="JWHL01000002">
    <property type="protein sequence ID" value="MBR1368466.1"/>
    <property type="molecule type" value="Genomic_DNA"/>
</dbReference>
<dbReference type="PANTHER" id="PTHR11070">
    <property type="entry name" value="UVRD / RECB / PCRA DNA HELICASE FAMILY MEMBER"/>
    <property type="match status" value="1"/>
</dbReference>
<keyword evidence="7 14" id="KW-0067">ATP-binding</keyword>
<dbReference type="Gene3D" id="3.90.320.10">
    <property type="match status" value="1"/>
</dbReference>
<dbReference type="EC" id="5.6.2.4" evidence="12"/>
<evidence type="ECO:0000256" key="3">
    <source>
        <dbReference type="ARBA" id="ARBA00022763"/>
    </source>
</evidence>
<dbReference type="InterPro" id="IPR014017">
    <property type="entry name" value="DNA_helicase_UvrD-like_C"/>
</dbReference>
<dbReference type="Pfam" id="PF12705">
    <property type="entry name" value="PDDEXK_1"/>
    <property type="match status" value="1"/>
</dbReference>
<dbReference type="PROSITE" id="PS51198">
    <property type="entry name" value="UVRD_HELICASE_ATP_BIND"/>
    <property type="match status" value="1"/>
</dbReference>
<dbReference type="OrthoDB" id="203178at2157"/>
<dbReference type="InterPro" id="IPR011604">
    <property type="entry name" value="PDDEXK-like_dom_sf"/>
</dbReference>
<evidence type="ECO:0000256" key="6">
    <source>
        <dbReference type="ARBA" id="ARBA00022839"/>
    </source>
</evidence>
<evidence type="ECO:0000256" key="13">
    <source>
        <dbReference type="ARBA" id="ARBA00048988"/>
    </source>
</evidence>
<evidence type="ECO:0000256" key="8">
    <source>
        <dbReference type="ARBA" id="ARBA00023125"/>
    </source>
</evidence>
<dbReference type="Pfam" id="PF13361">
    <property type="entry name" value="UvrD_C"/>
    <property type="match status" value="2"/>
</dbReference>
<evidence type="ECO:0000256" key="2">
    <source>
        <dbReference type="ARBA" id="ARBA00022741"/>
    </source>
</evidence>
<dbReference type="AlphaFoldDB" id="A0A8J7W696"/>
<comment type="caution">
    <text evidence="17">The sequence shown here is derived from an EMBL/GenBank/DDBJ whole genome shotgun (WGS) entry which is preliminary data.</text>
</comment>
<dbReference type="GO" id="GO:0003677">
    <property type="term" value="F:DNA binding"/>
    <property type="evidence" value="ECO:0007669"/>
    <property type="project" value="UniProtKB-KW"/>
</dbReference>
<name>A0A8J7W696_9EURY</name>
<dbReference type="PANTHER" id="PTHR11070:SF48">
    <property type="entry name" value="ATP-DEPENDENT HELICASE_NUCLEASE SUBUNIT A"/>
    <property type="match status" value="1"/>
</dbReference>
<keyword evidence="1" id="KW-0540">Nuclease</keyword>
<dbReference type="GO" id="GO:0043138">
    <property type="term" value="F:3'-5' DNA helicase activity"/>
    <property type="evidence" value="ECO:0007669"/>
    <property type="project" value="UniProtKB-EC"/>
</dbReference>
<comment type="catalytic activity">
    <reaction evidence="13">
        <text>ATP + H2O = ADP + phosphate + H(+)</text>
        <dbReference type="Rhea" id="RHEA:13065"/>
        <dbReference type="ChEBI" id="CHEBI:15377"/>
        <dbReference type="ChEBI" id="CHEBI:15378"/>
        <dbReference type="ChEBI" id="CHEBI:30616"/>
        <dbReference type="ChEBI" id="CHEBI:43474"/>
        <dbReference type="ChEBI" id="CHEBI:456216"/>
        <dbReference type="EC" id="5.6.2.4"/>
    </reaction>
</comment>
<comment type="catalytic activity">
    <reaction evidence="11">
        <text>Couples ATP hydrolysis with the unwinding of duplex DNA by translocating in the 3'-5' direction.</text>
        <dbReference type="EC" id="5.6.2.4"/>
    </reaction>
</comment>
<keyword evidence="18" id="KW-1185">Reference proteome</keyword>
<dbReference type="Gene3D" id="1.10.486.10">
    <property type="entry name" value="PCRA, domain 4"/>
    <property type="match status" value="1"/>
</dbReference>
<evidence type="ECO:0000256" key="14">
    <source>
        <dbReference type="PROSITE-ProRule" id="PRU00560"/>
    </source>
</evidence>
<keyword evidence="9" id="KW-0234">DNA repair</keyword>
<dbReference type="InterPro" id="IPR027417">
    <property type="entry name" value="P-loop_NTPase"/>
</dbReference>
<dbReference type="SUPFAM" id="SSF52980">
    <property type="entry name" value="Restriction endonuclease-like"/>
    <property type="match status" value="1"/>
</dbReference>
<keyword evidence="6" id="KW-0269">Exonuclease</keyword>
<dbReference type="Gene3D" id="3.40.50.300">
    <property type="entry name" value="P-loop containing nucleotide triphosphate hydrolases"/>
    <property type="match status" value="4"/>
</dbReference>
<evidence type="ECO:0000259" key="16">
    <source>
        <dbReference type="PROSITE" id="PS51217"/>
    </source>
</evidence>
<keyword evidence="10" id="KW-0413">Isomerase</keyword>
<dbReference type="GO" id="GO:0005524">
    <property type="term" value="F:ATP binding"/>
    <property type="evidence" value="ECO:0007669"/>
    <property type="project" value="UniProtKB-UniRule"/>
</dbReference>
<evidence type="ECO:0000256" key="10">
    <source>
        <dbReference type="ARBA" id="ARBA00023235"/>
    </source>
</evidence>
<dbReference type="GO" id="GO:0004527">
    <property type="term" value="F:exonuclease activity"/>
    <property type="evidence" value="ECO:0007669"/>
    <property type="project" value="UniProtKB-KW"/>
</dbReference>
<dbReference type="PROSITE" id="PS51217">
    <property type="entry name" value="UVRD_HELICASE_CTER"/>
    <property type="match status" value="1"/>
</dbReference>
<feature type="domain" description="UvrD-like helicase ATP-binding" evidence="15">
    <location>
        <begin position="2"/>
        <end position="451"/>
    </location>
</feature>
<dbReference type="InterPro" id="IPR038726">
    <property type="entry name" value="PDDEXK_AddAB-type"/>
</dbReference>
<evidence type="ECO:0000256" key="1">
    <source>
        <dbReference type="ARBA" id="ARBA00022722"/>
    </source>
</evidence>
<dbReference type="GO" id="GO:0000725">
    <property type="term" value="P:recombinational repair"/>
    <property type="evidence" value="ECO:0007669"/>
    <property type="project" value="TreeGrafter"/>
</dbReference>
<reference evidence="17" key="1">
    <citation type="submission" date="2014-12" db="EMBL/GenBank/DDBJ databases">
        <authorList>
            <person name="Huang H.-H."/>
            <person name="Chen S.-C."/>
            <person name="Lai M.-C."/>
        </authorList>
    </citation>
    <scope>NUCLEOTIDE SEQUENCE</scope>
    <source>
        <strain evidence="17">K1F9705b</strain>
    </source>
</reference>
<evidence type="ECO:0000313" key="17">
    <source>
        <dbReference type="EMBL" id="MBR1368466.1"/>
    </source>
</evidence>
<protein>
    <recommendedName>
        <fullName evidence="12">DNA 3'-5' helicase</fullName>
        <ecNumber evidence="12">5.6.2.4</ecNumber>
    </recommendedName>
</protein>
<sequence length="1123" mass="126608">MRGLTERQAEAALHHDQSLCVIAGAGTGKTHLLVQKYLDLIEQKNVGVSEILALTFTDKAAAEMKERIRRAVMKKEGWDAVQDDLLSANISTFHSFCSQVLREFPIESGIRPGFTVLDDLALRMIRNDAIRQLLYTECEESPVVPVLRAIGSRDLASCLDILYEEREHAEIFFRTLEMDEEMILTIWEDTVSAFVSEAVDDLLKDPPFITALSTLRVLADRYPGTSDRAMEYLREVGQAIPDLHECSSLDARLSSIRDLIRIHTDYRANMGSKKNWDGDDLDTLKEGFKVVRALLKEKHEILTLSFSPDDSFTRRTIAFLRDLGSVFGDYTRMIDAAKGRQNGLDYNDLIRITHQLFTRNDDLVEEHFRRRYRYILVDEYQDTDPAQSDIIRMIIGDIQQPTERLFVVGDPKQSIYLFRRADVTQFASTRDLICRHFSGREIALDRNFRSTPEVMGFVNLLFSSLMKDAGKAWEFPYQMLQPERAGETGSVTLLLSDGEGDADTMVRGEAEMVARYIQSAVVGERIPLVQTPDGAHPDMTRPAGYGDFAILVERRKNIPVFDRALRKYGIPLHIHSGSGFYTQQEVLDLHLILSFLENEGDSLALFGALRSPFFGLSDGTLFHINEAGPKWKSLWRCLEVYSGEHPQSDASMAFDRLLSWRSSANRIEPASLIRKIIEDSGIYAVYSGIEGGDQAIANMEKLLSIARNDGRSLSHFVELMRLSISGESDAGEASVDLSSENSVSIMTVHASKGLEFPVVVLPELTRRINGTPKKIRVEDGLLLGVKIPDPDDAFTPRATPILIIQNERYRQKEAAERRRLLYVATTRARDHLILSGSRPGSPPEALSACKSRMDWISHILGITDEAIAEGSLEITPPCGCTPIRMTIISDPATFEAEPVVREPVLRTLPDDLISEGEPVLPLPFLPAEPLLSPSRIEALRSYDPISERFRLKKRLGPKREDARMRGSILHEVFQGKDVASVLRRYGSENPEQAGLLSDLYERFLASEMMQGCLEDHCEVPFRSRVHGILFRGTIDRLVRRSDQRWIVIDYKTGAVSDPEIPGLINEYLVQMAVYRHAAEAILRQPVTPYIYLPETDSFVEVMIDEGEVASRIHEAVEKFDGDR</sequence>
<evidence type="ECO:0000256" key="4">
    <source>
        <dbReference type="ARBA" id="ARBA00022801"/>
    </source>
</evidence>
<feature type="binding site" evidence="14">
    <location>
        <begin position="23"/>
        <end position="30"/>
    </location>
    <ligand>
        <name>ATP</name>
        <dbReference type="ChEBI" id="CHEBI:30616"/>
    </ligand>
</feature>
<keyword evidence="5 14" id="KW-0347">Helicase</keyword>
<keyword evidence="3" id="KW-0227">DNA damage</keyword>
<accession>A0A8J7W696</accession>
<evidence type="ECO:0000256" key="12">
    <source>
        <dbReference type="ARBA" id="ARBA00034808"/>
    </source>
</evidence>
<evidence type="ECO:0000256" key="11">
    <source>
        <dbReference type="ARBA" id="ARBA00034617"/>
    </source>
</evidence>